<feature type="compositionally biased region" description="Basic and acidic residues" evidence="1">
    <location>
        <begin position="59"/>
        <end position="68"/>
    </location>
</feature>
<keyword evidence="4" id="KW-1185">Reference proteome</keyword>
<dbReference type="RefSeq" id="WP_141845171.1">
    <property type="nucleotide sequence ID" value="NZ_VFPM01000003.1"/>
</dbReference>
<feature type="compositionally biased region" description="Polar residues" evidence="1">
    <location>
        <begin position="295"/>
        <end position="304"/>
    </location>
</feature>
<evidence type="ECO:0000256" key="1">
    <source>
        <dbReference type="SAM" id="MobiDB-lite"/>
    </source>
</evidence>
<feature type="region of interest" description="Disordered" evidence="1">
    <location>
        <begin position="211"/>
        <end position="322"/>
    </location>
</feature>
<proteinExistence type="predicted"/>
<dbReference type="SUPFAM" id="SSF48452">
    <property type="entry name" value="TPR-like"/>
    <property type="match status" value="1"/>
</dbReference>
<sequence>MSADQSRDLPEAARPPSPSQPSRARDDDADLLLADLPTRGGVGDAQSRATRHTPSGWRRGKDGSEKGPRPPMSPRQRRRRRTLLLASLPVVVLLLLTALRLLSLNVVAGQTLAAYEAGDRAATQEWGERQGWVNMVEQFRSPFAIGDAHVLTGNFEHARPWFEQALEQVPKGGIDECKVRVNLGLTYEALGDAAKAKERTTEWKQFYEKGIQTTSQRPPLCDAPEGGQTGDQLQQAQQRMEDKSADPQPQPETPPEQPGDTPGQQPTPAPDPTPDPDNTPSQEQQDFLQEQQRQNTIERNQQLGEDQRDATGGDGPTYPKPW</sequence>
<accession>A0A543HHE6</accession>
<dbReference type="Proteomes" id="UP000316747">
    <property type="component" value="Unassembled WGS sequence"/>
</dbReference>
<dbReference type="AlphaFoldDB" id="A0A543HHE6"/>
<evidence type="ECO:0000313" key="4">
    <source>
        <dbReference type="Proteomes" id="UP000316747"/>
    </source>
</evidence>
<keyword evidence="2" id="KW-0812">Transmembrane</keyword>
<evidence type="ECO:0000256" key="2">
    <source>
        <dbReference type="SAM" id="Phobius"/>
    </source>
</evidence>
<gene>
    <name evidence="3" type="ORF">FBY41_3075</name>
</gene>
<evidence type="ECO:0000313" key="3">
    <source>
        <dbReference type="EMBL" id="TQM57743.1"/>
    </source>
</evidence>
<keyword evidence="2" id="KW-0472">Membrane</keyword>
<keyword evidence="2" id="KW-1133">Transmembrane helix</keyword>
<dbReference type="InterPro" id="IPR019734">
    <property type="entry name" value="TPR_rpt"/>
</dbReference>
<feature type="region of interest" description="Disordered" evidence="1">
    <location>
        <begin position="1"/>
        <end position="78"/>
    </location>
</feature>
<feature type="compositionally biased region" description="Pro residues" evidence="1">
    <location>
        <begin position="265"/>
        <end position="277"/>
    </location>
</feature>
<dbReference type="InterPro" id="IPR011990">
    <property type="entry name" value="TPR-like_helical_dom_sf"/>
</dbReference>
<feature type="compositionally biased region" description="Pro residues" evidence="1">
    <location>
        <begin position="248"/>
        <end position="257"/>
    </location>
</feature>
<comment type="caution">
    <text evidence="3">The sequence shown here is derived from an EMBL/GenBank/DDBJ whole genome shotgun (WGS) entry which is preliminary data.</text>
</comment>
<name>A0A543HHE6_9MICO</name>
<feature type="transmembrane region" description="Helical" evidence="2">
    <location>
        <begin position="82"/>
        <end position="102"/>
    </location>
</feature>
<dbReference type="OrthoDB" id="4869995at2"/>
<protein>
    <submittedName>
        <fullName evidence="3">Tetratricopeptide repeat protein</fullName>
    </submittedName>
</protein>
<dbReference type="Gene3D" id="1.25.40.10">
    <property type="entry name" value="Tetratricopeptide repeat domain"/>
    <property type="match status" value="1"/>
</dbReference>
<dbReference type="Pfam" id="PF13181">
    <property type="entry name" value="TPR_8"/>
    <property type="match status" value="1"/>
</dbReference>
<reference evidence="3 4" key="1">
    <citation type="submission" date="2019-06" db="EMBL/GenBank/DDBJ databases">
        <title>Genome sequencing of plant associated microbes to promote plant fitness in Sorghum bicolor and Oryza sativa.</title>
        <authorList>
            <person name="Coleman-Derr D."/>
        </authorList>
    </citation>
    <scope>NUCLEOTIDE SEQUENCE [LARGE SCALE GENOMIC DNA]</scope>
    <source>
        <strain evidence="3 4">KV-663</strain>
    </source>
</reference>
<organism evidence="3 4">
    <name type="scientific">Humibacillus xanthopallidus</name>
    <dbReference type="NCBI Taxonomy" id="412689"/>
    <lineage>
        <taxon>Bacteria</taxon>
        <taxon>Bacillati</taxon>
        <taxon>Actinomycetota</taxon>
        <taxon>Actinomycetes</taxon>
        <taxon>Micrococcales</taxon>
        <taxon>Intrasporangiaceae</taxon>
        <taxon>Humibacillus</taxon>
    </lineage>
</organism>
<dbReference type="EMBL" id="VFPM01000003">
    <property type="protein sequence ID" value="TQM57743.1"/>
    <property type="molecule type" value="Genomic_DNA"/>
</dbReference>
<feature type="compositionally biased region" description="Basic and acidic residues" evidence="1">
    <location>
        <begin position="1"/>
        <end position="11"/>
    </location>
</feature>
<feature type="compositionally biased region" description="Low complexity" evidence="1">
    <location>
        <begin position="278"/>
        <end position="294"/>
    </location>
</feature>